<reference evidence="2" key="1">
    <citation type="submission" date="2019-08" db="EMBL/GenBank/DDBJ databases">
        <authorList>
            <person name="Kucharzyk K."/>
            <person name="Murdoch R.W."/>
            <person name="Higgins S."/>
            <person name="Loffler F."/>
        </authorList>
    </citation>
    <scope>NUCLEOTIDE SEQUENCE</scope>
</reference>
<gene>
    <name evidence="2" type="ORF">SDC9_65776</name>
</gene>
<proteinExistence type="predicted"/>
<feature type="region of interest" description="Disordered" evidence="1">
    <location>
        <begin position="80"/>
        <end position="99"/>
    </location>
</feature>
<name>A0A644XYJ3_9ZZZZ</name>
<dbReference type="Pfam" id="PF15659">
    <property type="entry name" value="Toxin-JAB1"/>
    <property type="match status" value="1"/>
</dbReference>
<sequence>MLSERYGHNFTTTNEETAKKIFEFFANNTNVEMSLQKLERGKEVIFDLYTSHDNGQVKGRSDLNTINFDAGWKIIEDIHNHPDDNPNPSEYESNMGKAGDKQYARDVLRTCPNAIFSVYTKSHGYTPFKPN</sequence>
<accession>A0A644XYJ3</accession>
<protein>
    <recommendedName>
        <fullName evidence="3">JAB domain-containing protein</fullName>
    </recommendedName>
</protein>
<evidence type="ECO:0008006" key="3">
    <source>
        <dbReference type="Google" id="ProtNLM"/>
    </source>
</evidence>
<dbReference type="EMBL" id="VSSQ01003160">
    <property type="protein sequence ID" value="MPM19353.1"/>
    <property type="molecule type" value="Genomic_DNA"/>
</dbReference>
<organism evidence="2">
    <name type="scientific">bioreactor metagenome</name>
    <dbReference type="NCBI Taxonomy" id="1076179"/>
    <lineage>
        <taxon>unclassified sequences</taxon>
        <taxon>metagenomes</taxon>
        <taxon>ecological metagenomes</taxon>
    </lineage>
</organism>
<comment type="caution">
    <text evidence="2">The sequence shown here is derived from an EMBL/GenBank/DDBJ whole genome shotgun (WGS) entry which is preliminary data.</text>
</comment>
<dbReference type="InterPro" id="IPR028218">
    <property type="entry name" value="Toxin-JAB1"/>
</dbReference>
<dbReference type="AlphaFoldDB" id="A0A644XYJ3"/>
<evidence type="ECO:0000313" key="2">
    <source>
        <dbReference type="EMBL" id="MPM19353.1"/>
    </source>
</evidence>
<evidence type="ECO:0000256" key="1">
    <source>
        <dbReference type="SAM" id="MobiDB-lite"/>
    </source>
</evidence>